<dbReference type="RefSeq" id="WP_377151114.1">
    <property type="nucleotide sequence ID" value="NZ_JBHSAF010000003.1"/>
</dbReference>
<proteinExistence type="inferred from homology"/>
<evidence type="ECO:0000256" key="3">
    <source>
        <dbReference type="SAM" id="SignalP"/>
    </source>
</evidence>
<dbReference type="PANTHER" id="PTHR40841:SF2">
    <property type="entry name" value="SIDEROPHORE-DEGRADING ESTERASE (EUROFUNG)"/>
    <property type="match status" value="1"/>
</dbReference>
<comment type="similarity">
    <text evidence="1">Belongs to the esterase D family.</text>
</comment>
<dbReference type="InterPro" id="IPR029058">
    <property type="entry name" value="AB_hydrolase_fold"/>
</dbReference>
<organism evidence="4 5">
    <name type="scientific">Pseudaeromonas sharmana</name>
    <dbReference type="NCBI Taxonomy" id="328412"/>
    <lineage>
        <taxon>Bacteria</taxon>
        <taxon>Pseudomonadati</taxon>
        <taxon>Pseudomonadota</taxon>
        <taxon>Gammaproteobacteria</taxon>
        <taxon>Aeromonadales</taxon>
        <taxon>Aeromonadaceae</taxon>
        <taxon>Pseudaeromonas</taxon>
    </lineage>
</organism>
<evidence type="ECO:0000313" key="5">
    <source>
        <dbReference type="Proteomes" id="UP001595692"/>
    </source>
</evidence>
<keyword evidence="5" id="KW-1185">Reference proteome</keyword>
<dbReference type="InterPro" id="IPR000801">
    <property type="entry name" value="Esterase-like"/>
</dbReference>
<feature type="chain" id="PRO_5045848955" evidence="3">
    <location>
        <begin position="24"/>
        <end position="296"/>
    </location>
</feature>
<dbReference type="Proteomes" id="UP001595692">
    <property type="component" value="Unassembled WGS sequence"/>
</dbReference>
<comment type="caution">
    <text evidence="4">The sequence shown here is derived from an EMBL/GenBank/DDBJ whole genome shotgun (WGS) entry which is preliminary data.</text>
</comment>
<gene>
    <name evidence="4" type="ORF">ACFOSS_05415</name>
</gene>
<dbReference type="Pfam" id="PF00756">
    <property type="entry name" value="Esterase"/>
    <property type="match status" value="1"/>
</dbReference>
<dbReference type="PANTHER" id="PTHR40841">
    <property type="entry name" value="SIDEROPHORE TRIACETYLFUSARININE C ESTERASE"/>
    <property type="match status" value="1"/>
</dbReference>
<evidence type="ECO:0000313" key="4">
    <source>
        <dbReference type="EMBL" id="MFC3912901.1"/>
    </source>
</evidence>
<dbReference type="GO" id="GO:0016787">
    <property type="term" value="F:hydrolase activity"/>
    <property type="evidence" value="ECO:0007669"/>
    <property type="project" value="UniProtKB-KW"/>
</dbReference>
<evidence type="ECO:0000256" key="2">
    <source>
        <dbReference type="ARBA" id="ARBA00022801"/>
    </source>
</evidence>
<dbReference type="EMBL" id="JBHSAF010000003">
    <property type="protein sequence ID" value="MFC3912901.1"/>
    <property type="molecule type" value="Genomic_DNA"/>
</dbReference>
<keyword evidence="2 4" id="KW-0378">Hydrolase</keyword>
<dbReference type="Gene3D" id="3.40.50.1820">
    <property type="entry name" value="alpha/beta hydrolase"/>
    <property type="match status" value="1"/>
</dbReference>
<keyword evidence="3" id="KW-0732">Signal</keyword>
<accession>A0ABV8CL57</accession>
<evidence type="ECO:0000256" key="1">
    <source>
        <dbReference type="ARBA" id="ARBA00005622"/>
    </source>
</evidence>
<sequence length="296" mass="32478">MRLFFPLLCLWCSLLAAAMPSIAAEAPLRIKITPETHTLRASQSGLHYQLSVSLPPGYARDIGKQYPVLYVLDGQRWFPDVVGHALNLYYQQQAPELIVVGISWVADDDTLAWLAEGEQPDFTTERQRDLSPYPTAGQADSGRAAQFLNTLRAEIVPFIETQYRAAPDERTLVGTELGGLFGYYALFQSTGLFNRYLITDPALVNEALAMTLEGQYAGQSDDLPARVFLAQQRGPQGTLLQQIASKLASRHYPGLTLHTQLMASGAGDDAKSALRLGLRFLFADPATALTASTRTD</sequence>
<name>A0ABV8CL57_9GAMM</name>
<reference evidence="5" key="1">
    <citation type="journal article" date="2019" name="Int. J. Syst. Evol. Microbiol.">
        <title>The Global Catalogue of Microorganisms (GCM) 10K type strain sequencing project: providing services to taxonomists for standard genome sequencing and annotation.</title>
        <authorList>
            <consortium name="The Broad Institute Genomics Platform"/>
            <consortium name="The Broad Institute Genome Sequencing Center for Infectious Disease"/>
            <person name="Wu L."/>
            <person name="Ma J."/>
        </authorList>
    </citation>
    <scope>NUCLEOTIDE SEQUENCE [LARGE SCALE GENOMIC DNA]</scope>
    <source>
        <strain evidence="5">CCUG 54939</strain>
    </source>
</reference>
<dbReference type="InterPro" id="IPR052558">
    <property type="entry name" value="Siderophore_Hydrolase_D"/>
</dbReference>
<feature type="signal peptide" evidence="3">
    <location>
        <begin position="1"/>
        <end position="23"/>
    </location>
</feature>
<protein>
    <submittedName>
        <fullName evidence="4">Alpha/beta hydrolase</fullName>
    </submittedName>
</protein>
<dbReference type="SUPFAM" id="SSF53474">
    <property type="entry name" value="alpha/beta-Hydrolases"/>
    <property type="match status" value="1"/>
</dbReference>